<dbReference type="GeneID" id="37877465"/>
<dbReference type="OrthoDB" id="331021at2157"/>
<reference evidence="5" key="1">
    <citation type="submission" date="2017-11" db="EMBL/GenBank/DDBJ databases">
        <title>Phenotypic and genomic properties of facultatively anaerobic sulfur-reducing natronoarchaea from hypersaline soda lakes.</title>
        <authorList>
            <person name="Sorokin D.Y."/>
            <person name="Kublanov I.V."/>
            <person name="Roman P."/>
            <person name="Sinninghe Damste J.S."/>
            <person name="Golyshin P.N."/>
            <person name="Rojo D."/>
            <person name="Ciordia S."/>
            <person name="Mena M.D.C."/>
            <person name="Ferrer M."/>
            <person name="Messina E."/>
            <person name="Smedile F."/>
            <person name="La Spada G."/>
            <person name="La Cono V."/>
            <person name="Yakimov M.M."/>
        </authorList>
    </citation>
    <scope>NUCLEOTIDE SEQUENCE [LARGE SCALE GENOMIC DNA]</scope>
    <source>
        <strain evidence="5">AArc-Sl</strain>
    </source>
</reference>
<feature type="compositionally biased region" description="Basic and acidic residues" evidence="1">
    <location>
        <begin position="14"/>
        <end position="23"/>
    </location>
</feature>
<gene>
    <name evidence="4" type="ORF">AArcSl_1120</name>
</gene>
<dbReference type="InterPro" id="IPR055768">
    <property type="entry name" value="DUF7344"/>
</dbReference>
<dbReference type="EMBL" id="CP025066">
    <property type="protein sequence ID" value="AUX08755.1"/>
    <property type="molecule type" value="Genomic_DNA"/>
</dbReference>
<keyword evidence="2" id="KW-0472">Membrane</keyword>
<feature type="domain" description="DUF7344" evidence="3">
    <location>
        <begin position="28"/>
        <end position="106"/>
    </location>
</feature>
<feature type="transmembrane region" description="Helical" evidence="2">
    <location>
        <begin position="131"/>
        <end position="149"/>
    </location>
</feature>
<organism evidence="4 5">
    <name type="scientific">Halalkaliarchaeum desulfuricum</name>
    <dbReference type="NCBI Taxonomy" id="2055893"/>
    <lineage>
        <taxon>Archaea</taxon>
        <taxon>Methanobacteriati</taxon>
        <taxon>Methanobacteriota</taxon>
        <taxon>Stenosarchaea group</taxon>
        <taxon>Halobacteria</taxon>
        <taxon>Halobacteriales</taxon>
        <taxon>Haloferacaceae</taxon>
        <taxon>Halalkaliarchaeum</taxon>
    </lineage>
</organism>
<keyword evidence="2" id="KW-0812">Transmembrane</keyword>
<sequence>MPGSSSDAKGGELLQRDEPQRRETQDVYEVLRNERRRYALHALSVADGPVAVGDLADRVAAWEHDTTVAEVTERERHRVYTSLQQVHIPRLDEAGLVRFDEDRGIVDPSPEIETYDVYLDVVGAEEISWSGYYLGLSLVTLAVFGLVALELYPFTLLPVEAWIAGVVVGFMGSAVIHVWSVRRTTGGFAGSPDVDDT</sequence>
<proteinExistence type="predicted"/>
<dbReference type="Gene3D" id="1.10.10.10">
    <property type="entry name" value="Winged helix-like DNA-binding domain superfamily/Winged helix DNA-binding domain"/>
    <property type="match status" value="1"/>
</dbReference>
<evidence type="ECO:0000256" key="1">
    <source>
        <dbReference type="SAM" id="MobiDB-lite"/>
    </source>
</evidence>
<accession>A0A343TI33</accession>
<dbReference type="InterPro" id="IPR036388">
    <property type="entry name" value="WH-like_DNA-bd_sf"/>
</dbReference>
<feature type="transmembrane region" description="Helical" evidence="2">
    <location>
        <begin position="161"/>
        <end position="181"/>
    </location>
</feature>
<evidence type="ECO:0000256" key="2">
    <source>
        <dbReference type="SAM" id="Phobius"/>
    </source>
</evidence>
<evidence type="ECO:0000313" key="5">
    <source>
        <dbReference type="Proteomes" id="UP000263012"/>
    </source>
</evidence>
<keyword evidence="5" id="KW-1185">Reference proteome</keyword>
<dbReference type="RefSeq" id="WP_119816222.1">
    <property type="nucleotide sequence ID" value="NZ_CP025066.1"/>
</dbReference>
<keyword evidence="2" id="KW-1133">Transmembrane helix</keyword>
<dbReference type="Pfam" id="PF24035">
    <property type="entry name" value="DUF7344"/>
    <property type="match status" value="1"/>
</dbReference>
<protein>
    <recommendedName>
        <fullName evidence="3">DUF7344 domain-containing protein</fullName>
    </recommendedName>
</protein>
<dbReference type="Proteomes" id="UP000263012">
    <property type="component" value="Chromosome"/>
</dbReference>
<evidence type="ECO:0000313" key="4">
    <source>
        <dbReference type="EMBL" id="AUX08755.1"/>
    </source>
</evidence>
<dbReference type="KEGG" id="hdf:AArcSl_1120"/>
<dbReference type="AlphaFoldDB" id="A0A343TI33"/>
<evidence type="ECO:0000259" key="3">
    <source>
        <dbReference type="Pfam" id="PF24035"/>
    </source>
</evidence>
<name>A0A343TI33_9EURY</name>
<feature type="region of interest" description="Disordered" evidence="1">
    <location>
        <begin position="1"/>
        <end position="23"/>
    </location>
</feature>